<evidence type="ECO:0000256" key="2">
    <source>
        <dbReference type="ARBA" id="ARBA00022618"/>
    </source>
</evidence>
<comment type="function">
    <text evidence="8">Essential cell division protein. May link together the upstream cell division proteins, which are predominantly cytoplasmic, with the downstream cell division proteins, which are predominantly periplasmic.</text>
</comment>
<protein>
    <recommendedName>
        <fullName evidence="8">Cell division protein FtsB</fullName>
    </recommendedName>
</protein>
<comment type="subunit">
    <text evidence="8">Part of a complex composed of FtsB, FtsL and FtsQ.</text>
</comment>
<keyword evidence="10" id="KW-1185">Reference proteome</keyword>
<keyword evidence="8" id="KW-0997">Cell inner membrane</keyword>
<dbReference type="NCBIfam" id="NF002058">
    <property type="entry name" value="PRK00888.1"/>
    <property type="match status" value="1"/>
</dbReference>
<evidence type="ECO:0000256" key="7">
    <source>
        <dbReference type="ARBA" id="ARBA00023306"/>
    </source>
</evidence>
<keyword evidence="7 8" id="KW-0131">Cell cycle</keyword>
<keyword evidence="4 8" id="KW-1133">Transmembrane helix</keyword>
<feature type="topological domain" description="Periplasmic" evidence="8">
    <location>
        <begin position="22"/>
        <end position="100"/>
    </location>
</feature>
<evidence type="ECO:0000256" key="1">
    <source>
        <dbReference type="ARBA" id="ARBA00022475"/>
    </source>
</evidence>
<evidence type="ECO:0000256" key="6">
    <source>
        <dbReference type="ARBA" id="ARBA00023136"/>
    </source>
</evidence>
<dbReference type="RefSeq" id="WP_341765310.1">
    <property type="nucleotide sequence ID" value="NZ_OZ034688.1"/>
</dbReference>
<dbReference type="PANTHER" id="PTHR37485">
    <property type="entry name" value="CELL DIVISION PROTEIN FTSB"/>
    <property type="match status" value="1"/>
</dbReference>
<accession>A0ABM9NN99</accession>
<evidence type="ECO:0000313" key="9">
    <source>
        <dbReference type="EMBL" id="CAL1328957.1"/>
    </source>
</evidence>
<keyword evidence="3 8" id="KW-0812">Transmembrane</keyword>
<comment type="subcellular location">
    <subcellularLocation>
        <location evidence="8">Cell inner membrane</location>
        <topology evidence="8">Single-pass type II membrane protein</topology>
    </subcellularLocation>
    <text evidence="8">Localizes to the division septum.</text>
</comment>
<evidence type="ECO:0000256" key="3">
    <source>
        <dbReference type="ARBA" id="ARBA00022692"/>
    </source>
</evidence>
<dbReference type="GO" id="GO:0051301">
    <property type="term" value="P:cell division"/>
    <property type="evidence" value="ECO:0007669"/>
    <property type="project" value="UniProtKB-KW"/>
</dbReference>
<evidence type="ECO:0000256" key="4">
    <source>
        <dbReference type="ARBA" id="ARBA00022989"/>
    </source>
</evidence>
<evidence type="ECO:0000256" key="5">
    <source>
        <dbReference type="ARBA" id="ARBA00023054"/>
    </source>
</evidence>
<keyword evidence="1 8" id="KW-1003">Cell membrane</keyword>
<dbReference type="PANTHER" id="PTHR37485:SF1">
    <property type="entry name" value="CELL DIVISION PROTEIN FTSB"/>
    <property type="match status" value="1"/>
</dbReference>
<name>A0ABM9NN99_9GAMM</name>
<comment type="similarity">
    <text evidence="8">Belongs to the FtsB family.</text>
</comment>
<keyword evidence="2 8" id="KW-0132">Cell division</keyword>
<keyword evidence="6 8" id="KW-0472">Membrane</keyword>
<dbReference type="Pfam" id="PF04977">
    <property type="entry name" value="DivIC"/>
    <property type="match status" value="1"/>
</dbReference>
<sequence length="100" mass="12059">MNKLTLLLLLIIIWLQYSLFLGKNGIYDYLKVKNEIKIQKELIYIFKARNKQLFIENNDLYNGLEAIEERARNDLGMKKNEEIYYHIINKKDNYSKNIND</sequence>
<evidence type="ECO:0000256" key="8">
    <source>
        <dbReference type="HAMAP-Rule" id="MF_00599"/>
    </source>
</evidence>
<dbReference type="Proteomes" id="UP001497533">
    <property type="component" value="Chromosome"/>
</dbReference>
<feature type="topological domain" description="Cytoplasmic" evidence="8">
    <location>
        <begin position="1"/>
        <end position="3"/>
    </location>
</feature>
<proteinExistence type="inferred from homology"/>
<keyword evidence="5" id="KW-0175">Coiled coil</keyword>
<dbReference type="InterPro" id="IPR007060">
    <property type="entry name" value="FtsL/DivIC"/>
</dbReference>
<reference evidence="9" key="1">
    <citation type="submission" date="2024-04" db="EMBL/GenBank/DDBJ databases">
        <authorList>
            <person name="Manzano-Marin A."/>
            <person name="Manzano-Marin A."/>
            <person name="Alejandro Manzano Marin A."/>
        </authorList>
    </citation>
    <scope>NUCLEOTIDE SEQUENCE [LARGE SCALE GENOMIC DNA]</scope>
    <source>
        <strain evidence="9">TABTEA</strain>
    </source>
</reference>
<dbReference type="EMBL" id="OZ034688">
    <property type="protein sequence ID" value="CAL1328957.1"/>
    <property type="molecule type" value="Genomic_DNA"/>
</dbReference>
<dbReference type="InterPro" id="IPR023081">
    <property type="entry name" value="Cell_div_FtsB"/>
</dbReference>
<gene>
    <name evidence="8 9" type="primary">ftsB</name>
    <name evidence="9" type="ORF">PRHACTZTBTEA_017</name>
</gene>
<evidence type="ECO:0000313" key="10">
    <source>
        <dbReference type="Proteomes" id="UP001497533"/>
    </source>
</evidence>
<organism evidence="9 10">
    <name type="scientific">Candidatus Providencia siddallii</name>
    <dbReference type="NCBI Taxonomy" id="1715285"/>
    <lineage>
        <taxon>Bacteria</taxon>
        <taxon>Pseudomonadati</taxon>
        <taxon>Pseudomonadota</taxon>
        <taxon>Gammaproteobacteria</taxon>
        <taxon>Enterobacterales</taxon>
        <taxon>Morganellaceae</taxon>
        <taxon>Providencia</taxon>
    </lineage>
</organism>
<dbReference type="HAMAP" id="MF_00599">
    <property type="entry name" value="FtsB"/>
    <property type="match status" value="1"/>
</dbReference>